<dbReference type="InterPro" id="IPR036215">
    <property type="entry name" value="TM0957-like_sf"/>
</dbReference>
<dbReference type="InterPro" id="IPR014582">
    <property type="entry name" value="UCP033535_lipo"/>
</dbReference>
<accession>A0A4P8YRF2</accession>
<dbReference type="Gene3D" id="1.10.10.1260">
    <property type="entry name" value="Envelope glycoprotein gp160, DUF2291, helical domain"/>
    <property type="match status" value="1"/>
</dbReference>
<dbReference type="OrthoDB" id="6631333at2"/>
<organism evidence="1 2">
    <name type="scientific">Jejubacter calystegiae</name>
    <dbReference type="NCBI Taxonomy" id="2579935"/>
    <lineage>
        <taxon>Bacteria</taxon>
        <taxon>Pseudomonadati</taxon>
        <taxon>Pseudomonadota</taxon>
        <taxon>Gammaproteobacteria</taxon>
        <taxon>Enterobacterales</taxon>
        <taxon>Enterobacteriaceae</taxon>
        <taxon>Jejubacter</taxon>
    </lineage>
</organism>
<keyword evidence="2" id="KW-1185">Reference proteome</keyword>
<dbReference type="AlphaFoldDB" id="A0A4P8YRF2"/>
<reference evidence="1 2" key="1">
    <citation type="submission" date="2019-05" db="EMBL/GenBank/DDBJ databases">
        <title>Complete genome sequence of Izhakiella calystegiae KSNA2, an endophyte isolated from beach morning glory (Calystegia soldanella).</title>
        <authorList>
            <person name="Jiang L."/>
            <person name="Jeong J.C."/>
            <person name="Kim C.Y."/>
            <person name="Kim D.H."/>
            <person name="Kim S.W."/>
            <person name="Lee j."/>
        </authorList>
    </citation>
    <scope>NUCLEOTIDE SEQUENCE [LARGE SCALE GENOMIC DNA]</scope>
    <source>
        <strain evidence="1 2">KSNA2</strain>
    </source>
</reference>
<gene>
    <name evidence="1" type="ORF">FEM41_12545</name>
</gene>
<name>A0A4P8YRF2_9ENTR</name>
<dbReference type="PIRSF" id="PIRSF033535">
    <property type="entry name" value="UCP033535_plp"/>
    <property type="match status" value="1"/>
</dbReference>
<sequence length="198" mass="21275">MIACVAAVLVLVGIALDTKVVKHGSAEDVQEQGFSPEKYGAETFPKIQHSVEQRAVNAKMLLSALKADSQQATEKYGVGTPMAVFPVTFSGVVGEGKKGIYSVQVNDMPASFQLRLQTGPVVTGTDLRDATGEIQFGDFKNQIEYQNAGSALNQAMKQAVLDKVDGETLSGKTVKVTGVFRLLNPDSWLVTPVRMEIQ</sequence>
<evidence type="ECO:0000313" key="1">
    <source>
        <dbReference type="EMBL" id="QCT22678.1"/>
    </source>
</evidence>
<dbReference type="Gene3D" id="2.40.50.420">
    <property type="entry name" value="Envelope glycoprotein gp160, DUF2291, alpha/beta domain"/>
    <property type="match status" value="1"/>
</dbReference>
<dbReference type="Pfam" id="PF10054">
    <property type="entry name" value="DUF2291"/>
    <property type="match status" value="1"/>
</dbReference>
<dbReference type="KEGG" id="izh:FEM41_12545"/>
<dbReference type="Proteomes" id="UP000302163">
    <property type="component" value="Chromosome"/>
</dbReference>
<proteinExistence type="predicted"/>
<dbReference type="SUPFAM" id="SSF141318">
    <property type="entry name" value="TM0957-like"/>
    <property type="match status" value="1"/>
</dbReference>
<evidence type="ECO:0000313" key="2">
    <source>
        <dbReference type="Proteomes" id="UP000302163"/>
    </source>
</evidence>
<dbReference type="EMBL" id="CP040428">
    <property type="protein sequence ID" value="QCT22678.1"/>
    <property type="molecule type" value="Genomic_DNA"/>
</dbReference>
<protein>
    <submittedName>
        <fullName evidence="1">DUF2291 domain-containing protein</fullName>
    </submittedName>
</protein>